<gene>
    <name evidence="1" type="ordered locus">P700755_001425</name>
</gene>
<reference evidence="1" key="1">
    <citation type="submission" date="2006-03" db="EMBL/GenBank/DDBJ databases">
        <authorList>
            <person name="Bowman J."/>
            <person name="Ferriera S."/>
            <person name="Johnson J."/>
            <person name="Kravitz S."/>
            <person name="Halpern A."/>
            <person name="Remington K."/>
            <person name="Beeson K."/>
            <person name="Tran B."/>
            <person name="Rogers Y.-H."/>
            <person name="Friedman R."/>
            <person name="Venter J.C."/>
        </authorList>
    </citation>
    <scope>NUCLEOTIDE SEQUENCE [LARGE SCALE GENOMIC DNA]</scope>
    <source>
        <strain evidence="1">ATCC 700755</strain>
    </source>
</reference>
<dbReference type="RefSeq" id="WP_015023943.1">
    <property type="nucleotide sequence ID" value="NC_018721.1"/>
</dbReference>
<dbReference type="AlphaFoldDB" id="K4ID38"/>
<dbReference type="eggNOG" id="ENOG5033124">
    <property type="taxonomic scope" value="Bacteria"/>
</dbReference>
<evidence type="ECO:0000313" key="1">
    <source>
        <dbReference type="EMBL" id="AFU68339.1"/>
    </source>
</evidence>
<dbReference type="Proteomes" id="UP000008514">
    <property type="component" value="Chromosome"/>
</dbReference>
<accession>K4ID38</accession>
<dbReference type="HOGENOM" id="CLU_2048851_0_0_10"/>
<dbReference type="OrthoDB" id="1354274at2"/>
<dbReference type="EMBL" id="CP003879">
    <property type="protein sequence ID" value="AFU68339.1"/>
    <property type="molecule type" value="Genomic_DNA"/>
</dbReference>
<organism evidence="1 2">
    <name type="scientific">Psychroflexus torquis (strain ATCC 700755 / CIP 106069 / ACAM 623)</name>
    <dbReference type="NCBI Taxonomy" id="313595"/>
    <lineage>
        <taxon>Bacteria</taxon>
        <taxon>Pseudomonadati</taxon>
        <taxon>Bacteroidota</taxon>
        <taxon>Flavobacteriia</taxon>
        <taxon>Flavobacteriales</taxon>
        <taxon>Flavobacteriaceae</taxon>
        <taxon>Psychroflexus</taxon>
    </lineage>
</organism>
<keyword evidence="2" id="KW-1185">Reference proteome</keyword>
<sequence length="122" mass="14193">MKINSKDLNKLYSNDIGIIFKWKGASEGHPYHDKINFVFNETGLHFDLAELYIFQQDVENALRRPLQCGCEYPKECRSILLETPFSQLSFAMSYNELILMKELIEGSLFQIELSDILLNILE</sequence>
<dbReference type="KEGG" id="ptq:P700755_001425"/>
<protein>
    <submittedName>
        <fullName evidence="1">Uncharacterized protein</fullName>
    </submittedName>
</protein>
<proteinExistence type="predicted"/>
<reference evidence="1" key="2">
    <citation type="submission" date="2012-09" db="EMBL/GenBank/DDBJ databases">
        <title>The complete sequence of Psychroflexus torquis an extreme psychrophile from sea-ice that is stimulated by light.</title>
        <authorList>
            <person name="Feng S."/>
            <person name="Powell S.M."/>
            <person name="Bowman J.P."/>
        </authorList>
    </citation>
    <scope>NUCLEOTIDE SEQUENCE [LARGE SCALE GENOMIC DNA]</scope>
    <source>
        <strain evidence="1">ATCC 700755</strain>
    </source>
</reference>
<name>K4ID38_PSYTT</name>
<evidence type="ECO:0000313" key="2">
    <source>
        <dbReference type="Proteomes" id="UP000008514"/>
    </source>
</evidence>